<dbReference type="EMBL" id="LR031879">
    <property type="protein sequence ID" value="VDD54727.1"/>
    <property type="molecule type" value="Genomic_DNA"/>
</dbReference>
<organism evidence="2">
    <name type="scientific">Brassica oleracea</name>
    <name type="common">Wild cabbage</name>
    <dbReference type="NCBI Taxonomy" id="3712"/>
    <lineage>
        <taxon>Eukaryota</taxon>
        <taxon>Viridiplantae</taxon>
        <taxon>Streptophyta</taxon>
        <taxon>Embryophyta</taxon>
        <taxon>Tracheophyta</taxon>
        <taxon>Spermatophyta</taxon>
        <taxon>Magnoliopsida</taxon>
        <taxon>eudicotyledons</taxon>
        <taxon>Gunneridae</taxon>
        <taxon>Pentapetalae</taxon>
        <taxon>rosids</taxon>
        <taxon>malvids</taxon>
        <taxon>Brassicales</taxon>
        <taxon>Brassicaceae</taxon>
        <taxon>Brassiceae</taxon>
        <taxon>Brassica</taxon>
    </lineage>
</organism>
<sequence>MLWSDGEDEDDLTEGQGLLDGYRFFHGHGLSVFLMIGTSLLPGLWSKFSSCFGFLIGWGERMICDRIYGALSSIGLRLELYMWSRTGEVATQIDNYLFDLFVSDPNCEVQKVDVLCELVR</sequence>
<keyword evidence="1" id="KW-0812">Transmembrane</keyword>
<keyword evidence="1" id="KW-0472">Membrane</keyword>
<feature type="transmembrane region" description="Helical" evidence="1">
    <location>
        <begin position="25"/>
        <end position="45"/>
    </location>
</feature>
<keyword evidence="1" id="KW-1133">Transmembrane helix</keyword>
<evidence type="ECO:0000313" key="2">
    <source>
        <dbReference type="EMBL" id="VDD54727.1"/>
    </source>
</evidence>
<name>A0A3P6FAE6_BRAOL</name>
<accession>A0A3P6FAE6</accession>
<proteinExistence type="predicted"/>
<reference evidence="2" key="1">
    <citation type="submission" date="2018-11" db="EMBL/GenBank/DDBJ databases">
        <authorList>
            <consortium name="Genoscope - CEA"/>
            <person name="William W."/>
        </authorList>
    </citation>
    <scope>NUCLEOTIDE SEQUENCE</scope>
</reference>
<gene>
    <name evidence="2" type="ORF">BOLC8T47956H</name>
</gene>
<dbReference type="AlphaFoldDB" id="A0A3P6FAE6"/>
<protein>
    <submittedName>
        <fullName evidence="2">Uncharacterized protein</fullName>
    </submittedName>
</protein>
<evidence type="ECO:0000256" key="1">
    <source>
        <dbReference type="SAM" id="Phobius"/>
    </source>
</evidence>